<dbReference type="EMBL" id="CP050898">
    <property type="protein sequence ID" value="QIX23034.1"/>
    <property type="molecule type" value="Genomic_DNA"/>
</dbReference>
<keyword evidence="7 16" id="KW-0732">Signal</keyword>
<dbReference type="Proteomes" id="UP000500870">
    <property type="component" value="Chromosome 1"/>
</dbReference>
<evidence type="ECO:0000256" key="1">
    <source>
        <dbReference type="ARBA" id="ARBA00004571"/>
    </source>
</evidence>
<dbReference type="PANTHER" id="PTHR32552">
    <property type="entry name" value="FERRICHROME IRON RECEPTOR-RELATED"/>
    <property type="match status" value="1"/>
</dbReference>
<keyword evidence="3 14" id="KW-0813">Transport</keyword>
<dbReference type="SUPFAM" id="SSF56935">
    <property type="entry name" value="Porins"/>
    <property type="match status" value="1"/>
</dbReference>
<feature type="signal peptide" evidence="16">
    <location>
        <begin position="1"/>
        <end position="35"/>
    </location>
</feature>
<comment type="subcellular location">
    <subcellularLocation>
        <location evidence="1 14">Cell outer membrane</location>
        <topology evidence="1 14">Multi-pass membrane protein</topology>
    </subcellularLocation>
</comment>
<evidence type="ECO:0000256" key="3">
    <source>
        <dbReference type="ARBA" id="ARBA00022448"/>
    </source>
</evidence>
<keyword evidence="12 19" id="KW-0675">Receptor</keyword>
<comment type="similarity">
    <text evidence="2 14 15">Belongs to the TonB-dependent receptor family.</text>
</comment>
<accession>A0A6H0ZSP0</accession>
<keyword evidence="8" id="KW-0408">Iron</keyword>
<dbReference type="InterPro" id="IPR000531">
    <property type="entry name" value="Beta-barrel_TonB"/>
</dbReference>
<keyword evidence="4 14" id="KW-1134">Transmembrane beta strand</keyword>
<evidence type="ECO:0000313" key="19">
    <source>
        <dbReference type="EMBL" id="QIX23034.1"/>
    </source>
</evidence>
<protein>
    <submittedName>
        <fullName evidence="19">TonB-dependent siderophore receptor</fullName>
    </submittedName>
</protein>
<keyword evidence="9" id="KW-0406">Ion transport</keyword>
<dbReference type="GO" id="GO:0009279">
    <property type="term" value="C:cell outer membrane"/>
    <property type="evidence" value="ECO:0007669"/>
    <property type="project" value="UniProtKB-SubCell"/>
</dbReference>
<reference evidence="19 20" key="1">
    <citation type="submission" date="2020-04" db="EMBL/GenBank/DDBJ databases">
        <title>FDA dAtabase for Regulatory Grade micrObial Sequences (FDA-ARGOS): Supporting development and validation of Infectious Disease Dx tests.</title>
        <authorList>
            <person name="Sciortino C."/>
            <person name="Tallon L."/>
            <person name="Sadzewicz L."/>
            <person name="Vavikolanu K."/>
            <person name="Mehta A."/>
            <person name="Aluvathingal J."/>
            <person name="Nadendla S."/>
            <person name="Nandy P."/>
            <person name="Geyer C."/>
            <person name="Yan Y."/>
            <person name="Sichtig H."/>
        </authorList>
    </citation>
    <scope>NUCLEOTIDE SEQUENCE [LARGE SCALE GENOMIC DNA]</scope>
    <source>
        <strain evidence="19 20">FDAARGOS_633</strain>
    </source>
</reference>
<dbReference type="NCBIfam" id="TIGR01783">
    <property type="entry name" value="TonB-siderophor"/>
    <property type="match status" value="1"/>
</dbReference>
<evidence type="ECO:0000256" key="11">
    <source>
        <dbReference type="ARBA" id="ARBA00023136"/>
    </source>
</evidence>
<feature type="domain" description="TonB-dependent receptor plug" evidence="18">
    <location>
        <begin position="76"/>
        <end position="180"/>
    </location>
</feature>
<sequence>MFSGHILKNLHGMFLRHLALGTAAVVLLAPAMVHAQDTTVLQQITVDGQGAENATGPVRGYVAKKSATGSKTETETRDIPQSVSVVGRQEMNDRGAVTKIDEVLRYTPGVTAEPFGTDPDTDWFYIRGFQATQTGVFLDGLNLFSYGFGGFQMDAYGLERVEVLKGPASVLYGGANPGGIVEMIRKRTQEERVRETEIGINNFGNAFFGFDLGDKVDDEGVWKYRVTGKVSGGDNYTNYSEDLRGFIMPQVTFEPDAQTSATLYGYFSALDQVHVGNGFLPYVGTVADAPFGKLNREAFYGEPDLDNGRVYQSMVGYEVSHEFDNGWKISQNARYGHLYKHETGPYPGGWANADANGQPRLDPITKDYMLTRFGYDGVSKLDSFGVDNRVEGQFDTGAVSHSLLFGLDYKYYRLDQVQACCGSNAIGALNPVYGSAQGTNFVYADNIVTQQQIGIYAQDQLRFGDGWLVTLNGRYDYVDTELNNRLPTGLSRRSNDDALSGRAGLAYEFDNGLTPYVSAATFFNPLIDTLADGTPAVPEQGHQFEAGIKYEPTLFDGSITASVFKLVKDNAIVSYTAGGVTTSGQFGQVESTGFELEAKANLNENWKALASYSYTDIDITRDANPNLIGKSPWIVPAHTASLWLDYAFTTDTLDGLSIGGGVRYQGKSWADAANTLRVPDAAVFDAAVRYQKDDWTASINVANVFDKEYVKGCAGISVCGWGDSRTITFKLSKKW</sequence>
<dbReference type="RefSeq" id="WP_169692048.1">
    <property type="nucleotide sequence ID" value="NZ_CP050898.1"/>
</dbReference>
<dbReference type="Pfam" id="PF07715">
    <property type="entry name" value="Plug"/>
    <property type="match status" value="1"/>
</dbReference>
<gene>
    <name evidence="19" type="ORF">FOB41_14205</name>
</gene>
<dbReference type="FunFam" id="2.170.130.10:FF:000001">
    <property type="entry name" value="Catecholate siderophore TonB-dependent receptor"/>
    <property type="match status" value="1"/>
</dbReference>
<dbReference type="Gene3D" id="2.170.130.10">
    <property type="entry name" value="TonB-dependent receptor, plug domain"/>
    <property type="match status" value="1"/>
</dbReference>
<dbReference type="CDD" id="cd01347">
    <property type="entry name" value="ligand_gated_channel"/>
    <property type="match status" value="1"/>
</dbReference>
<evidence type="ECO:0000313" key="20">
    <source>
        <dbReference type="Proteomes" id="UP000500870"/>
    </source>
</evidence>
<evidence type="ECO:0000256" key="2">
    <source>
        <dbReference type="ARBA" id="ARBA00009810"/>
    </source>
</evidence>
<evidence type="ECO:0000256" key="14">
    <source>
        <dbReference type="PROSITE-ProRule" id="PRU01360"/>
    </source>
</evidence>
<dbReference type="PANTHER" id="PTHR32552:SF68">
    <property type="entry name" value="FERRICHROME OUTER MEMBRANE TRANSPORTER_PHAGE RECEPTOR"/>
    <property type="match status" value="1"/>
</dbReference>
<evidence type="ECO:0000256" key="5">
    <source>
        <dbReference type="ARBA" id="ARBA00022496"/>
    </source>
</evidence>
<dbReference type="InterPro" id="IPR012910">
    <property type="entry name" value="Plug_dom"/>
</dbReference>
<dbReference type="GO" id="GO:0038023">
    <property type="term" value="F:signaling receptor activity"/>
    <property type="evidence" value="ECO:0007669"/>
    <property type="project" value="InterPro"/>
</dbReference>
<keyword evidence="11 14" id="KW-0472">Membrane</keyword>
<evidence type="ECO:0000256" key="12">
    <source>
        <dbReference type="ARBA" id="ARBA00023170"/>
    </source>
</evidence>
<evidence type="ECO:0000256" key="10">
    <source>
        <dbReference type="ARBA" id="ARBA00023077"/>
    </source>
</evidence>
<evidence type="ECO:0000256" key="8">
    <source>
        <dbReference type="ARBA" id="ARBA00023004"/>
    </source>
</evidence>
<dbReference type="InterPro" id="IPR010105">
    <property type="entry name" value="TonB_sidphr_rcpt"/>
</dbReference>
<dbReference type="NCBIfam" id="NF010651">
    <property type="entry name" value="PRK14050.1"/>
    <property type="match status" value="1"/>
</dbReference>
<dbReference type="Pfam" id="PF00593">
    <property type="entry name" value="TonB_dep_Rec_b-barrel"/>
    <property type="match status" value="1"/>
</dbReference>
<organism evidence="19 20">
    <name type="scientific">Agrobacterium pusense</name>
    <dbReference type="NCBI Taxonomy" id="648995"/>
    <lineage>
        <taxon>Bacteria</taxon>
        <taxon>Pseudomonadati</taxon>
        <taxon>Pseudomonadota</taxon>
        <taxon>Alphaproteobacteria</taxon>
        <taxon>Hyphomicrobiales</taxon>
        <taxon>Rhizobiaceae</taxon>
        <taxon>Rhizobium/Agrobacterium group</taxon>
        <taxon>Agrobacterium</taxon>
    </lineage>
</organism>
<dbReference type="GO" id="GO:0015344">
    <property type="term" value="F:siderophore uptake transmembrane transporter activity"/>
    <property type="evidence" value="ECO:0007669"/>
    <property type="project" value="TreeGrafter"/>
</dbReference>
<name>A0A6H0ZSP0_9HYPH</name>
<keyword evidence="6 14" id="KW-0812">Transmembrane</keyword>
<dbReference type="InterPro" id="IPR037066">
    <property type="entry name" value="Plug_dom_sf"/>
</dbReference>
<evidence type="ECO:0000256" key="7">
    <source>
        <dbReference type="ARBA" id="ARBA00022729"/>
    </source>
</evidence>
<evidence type="ECO:0000256" key="13">
    <source>
        <dbReference type="ARBA" id="ARBA00023237"/>
    </source>
</evidence>
<feature type="chain" id="PRO_5026051974" evidence="16">
    <location>
        <begin position="36"/>
        <end position="735"/>
    </location>
</feature>
<dbReference type="AlphaFoldDB" id="A0A6H0ZSP0"/>
<keyword evidence="13 14" id="KW-0998">Cell outer membrane</keyword>
<evidence type="ECO:0000259" key="17">
    <source>
        <dbReference type="Pfam" id="PF00593"/>
    </source>
</evidence>
<evidence type="ECO:0000256" key="4">
    <source>
        <dbReference type="ARBA" id="ARBA00022452"/>
    </source>
</evidence>
<dbReference type="InterPro" id="IPR039426">
    <property type="entry name" value="TonB-dep_rcpt-like"/>
</dbReference>
<evidence type="ECO:0000256" key="6">
    <source>
        <dbReference type="ARBA" id="ARBA00022692"/>
    </source>
</evidence>
<evidence type="ECO:0000256" key="16">
    <source>
        <dbReference type="SAM" id="SignalP"/>
    </source>
</evidence>
<keyword evidence="5" id="KW-0410">Iron transport</keyword>
<dbReference type="PROSITE" id="PS52016">
    <property type="entry name" value="TONB_DEPENDENT_REC_3"/>
    <property type="match status" value="1"/>
</dbReference>
<feature type="domain" description="TonB-dependent receptor-like beta-barrel" evidence="17">
    <location>
        <begin position="256"/>
        <end position="704"/>
    </location>
</feature>
<dbReference type="Gene3D" id="2.40.170.20">
    <property type="entry name" value="TonB-dependent receptor, beta-barrel domain"/>
    <property type="match status" value="1"/>
</dbReference>
<evidence type="ECO:0000256" key="9">
    <source>
        <dbReference type="ARBA" id="ARBA00023065"/>
    </source>
</evidence>
<evidence type="ECO:0000256" key="15">
    <source>
        <dbReference type="RuleBase" id="RU003357"/>
    </source>
</evidence>
<dbReference type="GO" id="GO:0015891">
    <property type="term" value="P:siderophore transport"/>
    <property type="evidence" value="ECO:0007669"/>
    <property type="project" value="InterPro"/>
</dbReference>
<keyword evidence="10 15" id="KW-0798">TonB box</keyword>
<proteinExistence type="inferred from homology"/>
<dbReference type="InterPro" id="IPR036942">
    <property type="entry name" value="Beta-barrel_TonB_sf"/>
</dbReference>
<evidence type="ECO:0000259" key="18">
    <source>
        <dbReference type="Pfam" id="PF07715"/>
    </source>
</evidence>